<evidence type="ECO:0000256" key="1">
    <source>
        <dbReference type="PROSITE-ProRule" id="PRU00267"/>
    </source>
</evidence>
<dbReference type="PROSITE" id="PS50118">
    <property type="entry name" value="HMG_BOX_2"/>
    <property type="match status" value="1"/>
</dbReference>
<evidence type="ECO:0000259" key="3">
    <source>
        <dbReference type="PROSITE" id="PS50118"/>
    </source>
</evidence>
<feature type="region of interest" description="Disordered" evidence="2">
    <location>
        <begin position="97"/>
        <end position="200"/>
    </location>
</feature>
<evidence type="ECO:0000313" key="4">
    <source>
        <dbReference type="EMBL" id="KAJ7031971.1"/>
    </source>
</evidence>
<feature type="DNA-binding region" description="HMG box" evidence="1">
    <location>
        <begin position="31"/>
        <end position="88"/>
    </location>
</feature>
<dbReference type="Proteomes" id="UP001218188">
    <property type="component" value="Unassembled WGS sequence"/>
</dbReference>
<protein>
    <recommendedName>
        <fullName evidence="3">HMG box domain-containing protein</fullName>
    </recommendedName>
</protein>
<evidence type="ECO:0000256" key="2">
    <source>
        <dbReference type="SAM" id="MobiDB-lite"/>
    </source>
</evidence>
<dbReference type="AlphaFoldDB" id="A0AAD6X227"/>
<keyword evidence="1" id="KW-0539">Nucleus</keyword>
<reference evidence="4" key="1">
    <citation type="submission" date="2023-03" db="EMBL/GenBank/DDBJ databases">
        <title>Massive genome expansion in bonnet fungi (Mycena s.s.) driven by repeated elements and novel gene families across ecological guilds.</title>
        <authorList>
            <consortium name="Lawrence Berkeley National Laboratory"/>
            <person name="Harder C.B."/>
            <person name="Miyauchi S."/>
            <person name="Viragh M."/>
            <person name="Kuo A."/>
            <person name="Thoen E."/>
            <person name="Andreopoulos B."/>
            <person name="Lu D."/>
            <person name="Skrede I."/>
            <person name="Drula E."/>
            <person name="Henrissat B."/>
            <person name="Morin E."/>
            <person name="Kohler A."/>
            <person name="Barry K."/>
            <person name="LaButti K."/>
            <person name="Morin E."/>
            <person name="Salamov A."/>
            <person name="Lipzen A."/>
            <person name="Mereny Z."/>
            <person name="Hegedus B."/>
            <person name="Baldrian P."/>
            <person name="Stursova M."/>
            <person name="Weitz H."/>
            <person name="Taylor A."/>
            <person name="Grigoriev I.V."/>
            <person name="Nagy L.G."/>
            <person name="Martin F."/>
            <person name="Kauserud H."/>
        </authorList>
    </citation>
    <scope>NUCLEOTIDE SEQUENCE</scope>
    <source>
        <strain evidence="4">CBHHK200</strain>
    </source>
</reference>
<feature type="domain" description="HMG box" evidence="3">
    <location>
        <begin position="31"/>
        <end position="88"/>
    </location>
</feature>
<name>A0AAD6X227_9AGAR</name>
<accession>A0AAD6X227</accession>
<dbReference type="InterPro" id="IPR036910">
    <property type="entry name" value="HMG_box_dom_sf"/>
</dbReference>
<dbReference type="SUPFAM" id="SSF47095">
    <property type="entry name" value="HMG-box"/>
    <property type="match status" value="1"/>
</dbReference>
<proteinExistence type="predicted"/>
<sequence length="219" mass="24499">MSPERKSTRNAKAWYIENSYPTSAKPKEMEPKKTPNSFICYRSSVINAHRFKRIKSQTERSKLIGAEWKAMNKTQKQPWVDLAAALKKLAARRVALAASDAKPDAHQKPPTVGHYRARRQDGNWKKKSVSRYLVDVPRSQTSSPPPPDPQFSADTGSAPFNYLGSSDGQSSSEISVKGEHWSPSIGPDVGTSSGTSKMMEPLIEKDMFTEWCTFFDSED</sequence>
<keyword evidence="1" id="KW-0238">DNA-binding</keyword>
<dbReference type="EMBL" id="JARJCM010000077">
    <property type="protein sequence ID" value="KAJ7031971.1"/>
    <property type="molecule type" value="Genomic_DNA"/>
</dbReference>
<dbReference type="Gene3D" id="1.10.30.10">
    <property type="entry name" value="High mobility group box domain"/>
    <property type="match status" value="1"/>
</dbReference>
<comment type="caution">
    <text evidence="4">The sequence shown here is derived from an EMBL/GenBank/DDBJ whole genome shotgun (WGS) entry which is preliminary data.</text>
</comment>
<evidence type="ECO:0000313" key="5">
    <source>
        <dbReference type="Proteomes" id="UP001218188"/>
    </source>
</evidence>
<gene>
    <name evidence="4" type="ORF">C8F04DRAFT_1396888</name>
</gene>
<keyword evidence="5" id="KW-1185">Reference proteome</keyword>
<organism evidence="4 5">
    <name type="scientific">Mycena alexandri</name>
    <dbReference type="NCBI Taxonomy" id="1745969"/>
    <lineage>
        <taxon>Eukaryota</taxon>
        <taxon>Fungi</taxon>
        <taxon>Dikarya</taxon>
        <taxon>Basidiomycota</taxon>
        <taxon>Agaricomycotina</taxon>
        <taxon>Agaricomycetes</taxon>
        <taxon>Agaricomycetidae</taxon>
        <taxon>Agaricales</taxon>
        <taxon>Marasmiineae</taxon>
        <taxon>Mycenaceae</taxon>
        <taxon>Mycena</taxon>
    </lineage>
</organism>
<dbReference type="GO" id="GO:0005634">
    <property type="term" value="C:nucleus"/>
    <property type="evidence" value="ECO:0007669"/>
    <property type="project" value="UniProtKB-UniRule"/>
</dbReference>
<dbReference type="InterPro" id="IPR009071">
    <property type="entry name" value="HMG_box_dom"/>
</dbReference>
<dbReference type="SMART" id="SM00398">
    <property type="entry name" value="HMG"/>
    <property type="match status" value="1"/>
</dbReference>
<dbReference type="GO" id="GO:0003677">
    <property type="term" value="F:DNA binding"/>
    <property type="evidence" value="ECO:0007669"/>
    <property type="project" value="UniProtKB-UniRule"/>
</dbReference>
<feature type="compositionally biased region" description="Low complexity" evidence="2">
    <location>
        <begin position="165"/>
        <end position="175"/>
    </location>
</feature>